<name>A0A382HP52_9ZZZZ</name>
<dbReference type="AlphaFoldDB" id="A0A382HP52"/>
<sequence>MDLNRSLNDWTVFAIIFIGIFLVLGIAELVRKIMMKPPESTRKFVHIFVGLIVSICPLLFKSNFQLITLSSLFIVINGFLIKSNKIASMHVT</sequence>
<accession>A0A382HP52</accession>
<keyword evidence="1" id="KW-1133">Transmembrane helix</keyword>
<gene>
    <name evidence="2" type="ORF">METZ01_LOCUS241960</name>
</gene>
<dbReference type="EMBL" id="UINC01062461">
    <property type="protein sequence ID" value="SVB89106.1"/>
    <property type="molecule type" value="Genomic_DNA"/>
</dbReference>
<feature type="transmembrane region" description="Helical" evidence="1">
    <location>
        <begin position="43"/>
        <end position="60"/>
    </location>
</feature>
<proteinExistence type="predicted"/>
<feature type="non-terminal residue" evidence="2">
    <location>
        <position position="92"/>
    </location>
</feature>
<feature type="transmembrane region" description="Helical" evidence="1">
    <location>
        <begin position="12"/>
        <end position="31"/>
    </location>
</feature>
<evidence type="ECO:0000313" key="2">
    <source>
        <dbReference type="EMBL" id="SVB89106.1"/>
    </source>
</evidence>
<keyword evidence="1" id="KW-0812">Transmembrane</keyword>
<protein>
    <submittedName>
        <fullName evidence="2">Uncharacterized protein</fullName>
    </submittedName>
</protein>
<organism evidence="2">
    <name type="scientific">marine metagenome</name>
    <dbReference type="NCBI Taxonomy" id="408172"/>
    <lineage>
        <taxon>unclassified sequences</taxon>
        <taxon>metagenomes</taxon>
        <taxon>ecological metagenomes</taxon>
    </lineage>
</organism>
<evidence type="ECO:0000256" key="1">
    <source>
        <dbReference type="SAM" id="Phobius"/>
    </source>
</evidence>
<reference evidence="2" key="1">
    <citation type="submission" date="2018-05" db="EMBL/GenBank/DDBJ databases">
        <authorList>
            <person name="Lanie J.A."/>
            <person name="Ng W.-L."/>
            <person name="Kazmierczak K.M."/>
            <person name="Andrzejewski T.M."/>
            <person name="Davidsen T.M."/>
            <person name="Wayne K.J."/>
            <person name="Tettelin H."/>
            <person name="Glass J.I."/>
            <person name="Rusch D."/>
            <person name="Podicherti R."/>
            <person name="Tsui H.-C.T."/>
            <person name="Winkler M.E."/>
        </authorList>
    </citation>
    <scope>NUCLEOTIDE SEQUENCE</scope>
</reference>
<feature type="transmembrane region" description="Helical" evidence="1">
    <location>
        <begin position="66"/>
        <end position="83"/>
    </location>
</feature>
<keyword evidence="1" id="KW-0472">Membrane</keyword>